<dbReference type="EMBL" id="GGFL01004646">
    <property type="protein sequence ID" value="MBW68824.1"/>
    <property type="molecule type" value="Transcribed_RNA"/>
</dbReference>
<dbReference type="GO" id="GO:0008893">
    <property type="term" value="F:guanosine-3',5'-bis(diphosphate) 3'-diphosphatase activity"/>
    <property type="evidence" value="ECO:0007669"/>
    <property type="project" value="UniProtKB-EC"/>
</dbReference>
<feature type="domain" description="HD" evidence="12">
    <location>
        <begin position="38"/>
        <end position="133"/>
    </location>
</feature>
<dbReference type="AlphaFoldDB" id="A0A2M4CU04"/>
<dbReference type="EC" id="3.1.7.2" evidence="5"/>
<protein>
    <recommendedName>
        <fullName evidence="8">Guanosine-3',5'-bis(diphosphate) 3'-pyrophosphohydrolase MESH1</fullName>
        <ecNumber evidence="5">3.1.7.2</ecNumber>
    </recommendedName>
    <alternativeName>
        <fullName evidence="9">Metazoan SpoT homolog 1</fullName>
    </alternativeName>
    <alternativeName>
        <fullName evidence="10">Penta-phosphate guanosine-3'-pyrophosphohydrolase</fullName>
    </alternativeName>
</protein>
<dbReference type="CDD" id="cd00077">
    <property type="entry name" value="HDc"/>
    <property type="match status" value="1"/>
</dbReference>
<evidence type="ECO:0000256" key="11">
    <source>
        <dbReference type="ARBA" id="ARBA00047968"/>
    </source>
</evidence>
<keyword evidence="2" id="KW-0479">Metal-binding</keyword>
<accession>A0A2M4CU04</accession>
<sequence length="184" mass="21358">MASTKSPQDLLVAYTKCVNFAAIKHRDQRRKDKEETPYINHPIGVANILSSEGGINDFDVLSAAILHDTVEDTETTFEEIEKHFGPTIRSLVQEVTDDKSLPKQERKRLQIEHARTISHGARLVKLADKIYNLRDLQRCPPKNWTDERCREYFRWAKQVCDNLKGTNEPLERILDDIFRQENVI</sequence>
<name>A0A2M4CU04_ANODA</name>
<keyword evidence="3 13" id="KW-0378">Hydrolase</keyword>
<evidence type="ECO:0000256" key="1">
    <source>
        <dbReference type="ARBA" id="ARBA00001936"/>
    </source>
</evidence>
<evidence type="ECO:0000259" key="12">
    <source>
        <dbReference type="PROSITE" id="PS51831"/>
    </source>
</evidence>
<dbReference type="VEuPathDB" id="VectorBase:ADAR2_008919"/>
<evidence type="ECO:0000256" key="5">
    <source>
        <dbReference type="ARBA" id="ARBA00024387"/>
    </source>
</evidence>
<dbReference type="InterPro" id="IPR006674">
    <property type="entry name" value="HD_domain"/>
</dbReference>
<dbReference type="PANTHER" id="PTHR46246:SF1">
    <property type="entry name" value="GUANOSINE-3',5'-BIS(DIPHOSPHATE) 3'-PYROPHOSPHOHYDROLASE MESH1"/>
    <property type="match status" value="1"/>
</dbReference>
<dbReference type="PROSITE" id="PS51831">
    <property type="entry name" value="HD"/>
    <property type="match status" value="1"/>
</dbReference>
<evidence type="ECO:0000256" key="10">
    <source>
        <dbReference type="ARBA" id="ARBA00041770"/>
    </source>
</evidence>
<evidence type="ECO:0000256" key="7">
    <source>
        <dbReference type="ARBA" id="ARBA00038354"/>
    </source>
</evidence>
<dbReference type="InterPro" id="IPR003607">
    <property type="entry name" value="HD/PDEase_dom"/>
</dbReference>
<keyword evidence="4" id="KW-0464">Manganese</keyword>
<comment type="cofactor">
    <cofactor evidence="1">
        <name>Mn(2+)</name>
        <dbReference type="ChEBI" id="CHEBI:29035"/>
    </cofactor>
</comment>
<dbReference type="PANTHER" id="PTHR46246">
    <property type="entry name" value="GUANOSINE-3',5'-BIS(DIPHOSPHATE) 3'-PYROPHOSPHOHYDROLASE MESH1"/>
    <property type="match status" value="1"/>
</dbReference>
<dbReference type="Gene3D" id="1.10.3210.10">
    <property type="entry name" value="Hypothetical protein af1432"/>
    <property type="match status" value="1"/>
</dbReference>
<evidence type="ECO:0000256" key="4">
    <source>
        <dbReference type="ARBA" id="ARBA00023211"/>
    </source>
</evidence>
<comment type="function">
    <text evidence="6">ppGpp hydrolyzing enzyme involved in starvation response.</text>
</comment>
<dbReference type="FunFam" id="1.10.3210.10:FF:000012">
    <property type="entry name" value="HD domain containing 3"/>
    <property type="match status" value="1"/>
</dbReference>
<dbReference type="GO" id="GO:0046872">
    <property type="term" value="F:metal ion binding"/>
    <property type="evidence" value="ECO:0007669"/>
    <property type="project" value="UniProtKB-KW"/>
</dbReference>
<dbReference type="Pfam" id="PF13328">
    <property type="entry name" value="HD_4"/>
    <property type="match status" value="1"/>
</dbReference>
<evidence type="ECO:0000256" key="3">
    <source>
        <dbReference type="ARBA" id="ARBA00022801"/>
    </source>
</evidence>
<dbReference type="InterPro" id="IPR052194">
    <property type="entry name" value="MESH1"/>
</dbReference>
<comment type="similarity">
    <text evidence="7">Belongs to the MESH1 family.</text>
</comment>
<proteinExistence type="inferred from homology"/>
<evidence type="ECO:0000313" key="13">
    <source>
        <dbReference type="EMBL" id="MBW68824.1"/>
    </source>
</evidence>
<dbReference type="SUPFAM" id="SSF109604">
    <property type="entry name" value="HD-domain/PDEase-like"/>
    <property type="match status" value="1"/>
</dbReference>
<evidence type="ECO:0000256" key="9">
    <source>
        <dbReference type="ARBA" id="ARBA00041464"/>
    </source>
</evidence>
<reference evidence="13" key="1">
    <citation type="submission" date="2018-01" db="EMBL/GenBank/DDBJ databases">
        <title>An insight into the sialome of Amazonian anophelines.</title>
        <authorList>
            <person name="Ribeiro J.M."/>
            <person name="Scarpassa V."/>
            <person name="Calvo E."/>
        </authorList>
    </citation>
    <scope>NUCLEOTIDE SEQUENCE</scope>
</reference>
<comment type="catalytic activity">
    <reaction evidence="11">
        <text>guanosine 3',5'-bis(diphosphate) + H2O = GDP + diphosphate + H(+)</text>
        <dbReference type="Rhea" id="RHEA:14253"/>
        <dbReference type="ChEBI" id="CHEBI:15377"/>
        <dbReference type="ChEBI" id="CHEBI:15378"/>
        <dbReference type="ChEBI" id="CHEBI:33019"/>
        <dbReference type="ChEBI" id="CHEBI:58189"/>
        <dbReference type="ChEBI" id="CHEBI:77828"/>
        <dbReference type="EC" id="3.1.7.2"/>
    </reaction>
</comment>
<evidence type="ECO:0000256" key="6">
    <source>
        <dbReference type="ARBA" id="ARBA00037781"/>
    </source>
</evidence>
<organism evidence="13">
    <name type="scientific">Anopheles darlingi</name>
    <name type="common">Mosquito</name>
    <dbReference type="NCBI Taxonomy" id="43151"/>
    <lineage>
        <taxon>Eukaryota</taxon>
        <taxon>Metazoa</taxon>
        <taxon>Ecdysozoa</taxon>
        <taxon>Arthropoda</taxon>
        <taxon>Hexapoda</taxon>
        <taxon>Insecta</taxon>
        <taxon>Pterygota</taxon>
        <taxon>Neoptera</taxon>
        <taxon>Endopterygota</taxon>
        <taxon>Diptera</taxon>
        <taxon>Nematocera</taxon>
        <taxon>Culicoidea</taxon>
        <taxon>Culicidae</taxon>
        <taxon>Anophelinae</taxon>
        <taxon>Anopheles</taxon>
    </lineage>
</organism>
<evidence type="ECO:0000256" key="8">
    <source>
        <dbReference type="ARBA" id="ARBA00040793"/>
    </source>
</evidence>
<evidence type="ECO:0000256" key="2">
    <source>
        <dbReference type="ARBA" id="ARBA00022723"/>
    </source>
</evidence>